<comment type="caution">
    <text evidence="7">The sequence shown here is derived from an EMBL/GenBank/DDBJ whole genome shotgun (WGS) entry which is preliminary data.</text>
</comment>
<gene>
    <name evidence="7" type="ORF">B0T46_09815</name>
</gene>
<keyword evidence="3" id="KW-0408">Iron</keyword>
<dbReference type="Proteomes" id="UP000188836">
    <property type="component" value="Unassembled WGS sequence"/>
</dbReference>
<feature type="domain" description="Iron-binding zinc finger CDGSH type" evidence="6">
    <location>
        <begin position="43"/>
        <end position="87"/>
    </location>
</feature>
<keyword evidence="4" id="KW-0411">Iron-sulfur</keyword>
<dbReference type="InterPro" id="IPR018967">
    <property type="entry name" value="FeS-contain_CDGSH-typ"/>
</dbReference>
<evidence type="ECO:0000256" key="2">
    <source>
        <dbReference type="ARBA" id="ARBA00022723"/>
    </source>
</evidence>
<dbReference type="Gene3D" id="3.40.5.90">
    <property type="entry name" value="CDGSH iron-sulfur domain, mitoNEET-type"/>
    <property type="match status" value="1"/>
</dbReference>
<keyword evidence="1" id="KW-0001">2Fe-2S</keyword>
<organism evidence="7 8">
    <name type="scientific">Nocardia donostiensis</name>
    <dbReference type="NCBI Taxonomy" id="1538463"/>
    <lineage>
        <taxon>Bacteria</taxon>
        <taxon>Bacillati</taxon>
        <taxon>Actinomycetota</taxon>
        <taxon>Actinomycetes</taxon>
        <taxon>Mycobacteriales</taxon>
        <taxon>Nocardiaceae</taxon>
        <taxon>Nocardia</taxon>
    </lineage>
</organism>
<evidence type="ECO:0000313" key="7">
    <source>
        <dbReference type="EMBL" id="ONM48786.1"/>
    </source>
</evidence>
<sequence length="88" mass="9817">MPTEPDNQAEHPPQDAGAAPGAVRHATDRRRVTFTADGPALIEGPVELVTPDGRTLRCDRFQVAICLCRRSKNYPLCDTSHRRRAPRR</sequence>
<proteinExistence type="predicted"/>
<evidence type="ECO:0000256" key="1">
    <source>
        <dbReference type="ARBA" id="ARBA00022714"/>
    </source>
</evidence>
<feature type="region of interest" description="Disordered" evidence="5">
    <location>
        <begin position="1"/>
        <end position="25"/>
    </location>
</feature>
<dbReference type="GO" id="GO:0005737">
    <property type="term" value="C:cytoplasm"/>
    <property type="evidence" value="ECO:0007669"/>
    <property type="project" value="UniProtKB-ARBA"/>
</dbReference>
<reference evidence="7 8" key="1">
    <citation type="journal article" date="2016" name="Antonie Van Leeuwenhoek">
        <title>Nocardia donostiensis sp. nov., isolated from human respiratory specimens.</title>
        <authorList>
            <person name="Ercibengoa M."/>
            <person name="Bell M."/>
            <person name="Marimon J.M."/>
            <person name="Humrighouse B."/>
            <person name="Klenk H.P."/>
            <person name="Potter G."/>
            <person name="Perez-Trallero E."/>
        </authorList>
    </citation>
    <scope>NUCLEOTIDE SEQUENCE [LARGE SCALE GENOMIC DNA]</scope>
    <source>
        <strain evidence="7 8">X1655</strain>
    </source>
</reference>
<accession>A0A1V2TGZ9</accession>
<keyword evidence="2" id="KW-0479">Metal-binding</keyword>
<evidence type="ECO:0000259" key="6">
    <source>
        <dbReference type="SMART" id="SM00704"/>
    </source>
</evidence>
<protein>
    <recommendedName>
        <fullName evidence="6">Iron-binding zinc finger CDGSH type domain-containing protein</fullName>
    </recommendedName>
</protein>
<dbReference type="STRING" id="1538463.B0T36_22140"/>
<dbReference type="OrthoDB" id="3855487at2"/>
<keyword evidence="8" id="KW-1185">Reference proteome</keyword>
<name>A0A1V2TGZ9_9NOCA</name>
<dbReference type="GO" id="GO:0051537">
    <property type="term" value="F:2 iron, 2 sulfur cluster binding"/>
    <property type="evidence" value="ECO:0007669"/>
    <property type="project" value="UniProtKB-KW"/>
</dbReference>
<dbReference type="InterPro" id="IPR042216">
    <property type="entry name" value="MitoNEET_CISD"/>
</dbReference>
<evidence type="ECO:0000256" key="5">
    <source>
        <dbReference type="SAM" id="MobiDB-lite"/>
    </source>
</evidence>
<dbReference type="SMART" id="SM00704">
    <property type="entry name" value="ZnF_CDGSH"/>
    <property type="match status" value="1"/>
</dbReference>
<evidence type="ECO:0000313" key="8">
    <source>
        <dbReference type="Proteomes" id="UP000188836"/>
    </source>
</evidence>
<dbReference type="AlphaFoldDB" id="A0A1V2TGZ9"/>
<evidence type="ECO:0000256" key="3">
    <source>
        <dbReference type="ARBA" id="ARBA00023004"/>
    </source>
</evidence>
<dbReference type="RefSeq" id="WP_077116266.1">
    <property type="nucleotide sequence ID" value="NZ_LOKT01000017.1"/>
</dbReference>
<evidence type="ECO:0000256" key="4">
    <source>
        <dbReference type="ARBA" id="ARBA00023014"/>
    </source>
</evidence>
<dbReference type="Pfam" id="PF09360">
    <property type="entry name" value="zf-CDGSH"/>
    <property type="match status" value="1"/>
</dbReference>
<dbReference type="EMBL" id="MUMY01000007">
    <property type="protein sequence ID" value="ONM48786.1"/>
    <property type="molecule type" value="Genomic_DNA"/>
</dbReference>
<dbReference type="GO" id="GO:0046872">
    <property type="term" value="F:metal ion binding"/>
    <property type="evidence" value="ECO:0007669"/>
    <property type="project" value="UniProtKB-KW"/>
</dbReference>